<feature type="domain" description="N-acetyltransferase" evidence="3">
    <location>
        <begin position="4"/>
        <end position="154"/>
    </location>
</feature>
<evidence type="ECO:0000256" key="2">
    <source>
        <dbReference type="ARBA" id="ARBA00023315"/>
    </source>
</evidence>
<proteinExistence type="predicted"/>
<gene>
    <name evidence="4" type="ORF">F4553_005620</name>
</gene>
<protein>
    <submittedName>
        <fullName evidence="4">GNAT superfamily N-acetyltransferase</fullName>
    </submittedName>
</protein>
<evidence type="ECO:0000259" key="3">
    <source>
        <dbReference type="PROSITE" id="PS51186"/>
    </source>
</evidence>
<dbReference type="CDD" id="cd04301">
    <property type="entry name" value="NAT_SF"/>
    <property type="match status" value="1"/>
</dbReference>
<evidence type="ECO:0000313" key="5">
    <source>
        <dbReference type="Proteomes" id="UP000587527"/>
    </source>
</evidence>
<dbReference type="RefSeq" id="WP_184841599.1">
    <property type="nucleotide sequence ID" value="NZ_JACHMN010000003.1"/>
</dbReference>
<dbReference type="Proteomes" id="UP000587527">
    <property type="component" value="Unassembled WGS sequence"/>
</dbReference>
<dbReference type="Gene3D" id="3.40.630.30">
    <property type="match status" value="1"/>
</dbReference>
<dbReference type="InterPro" id="IPR050832">
    <property type="entry name" value="Bact_Acetyltransf"/>
</dbReference>
<keyword evidence="5" id="KW-1185">Reference proteome</keyword>
<name>A0A841BXE1_9ACTN</name>
<dbReference type="PROSITE" id="PS51186">
    <property type="entry name" value="GNAT"/>
    <property type="match status" value="1"/>
</dbReference>
<sequence length="154" mass="17144">MSEIEIRPMRYGSAVVQRLVEAIYADQTVRYGGPDQTRIESFEFDPPDGGFLVAYLDGTPVGCVGWRSHGDDETTAEVKRLFAAPEARNTGVATTLMRAIEQNAKDHGRTRMILETGHAQPEAMALYEKLGYVPIPHFGHYKDTEGVRSYGRPL</sequence>
<keyword evidence="2" id="KW-0012">Acyltransferase</keyword>
<evidence type="ECO:0000313" key="4">
    <source>
        <dbReference type="EMBL" id="MBB5872186.1"/>
    </source>
</evidence>
<dbReference type="GO" id="GO:0016747">
    <property type="term" value="F:acyltransferase activity, transferring groups other than amino-acyl groups"/>
    <property type="evidence" value="ECO:0007669"/>
    <property type="project" value="InterPro"/>
</dbReference>
<dbReference type="SUPFAM" id="SSF55729">
    <property type="entry name" value="Acyl-CoA N-acyltransferases (Nat)"/>
    <property type="match status" value="1"/>
</dbReference>
<dbReference type="EMBL" id="JACHMN010000003">
    <property type="protein sequence ID" value="MBB5872186.1"/>
    <property type="molecule type" value="Genomic_DNA"/>
</dbReference>
<accession>A0A841BXE1</accession>
<dbReference type="InterPro" id="IPR016181">
    <property type="entry name" value="Acyl_CoA_acyltransferase"/>
</dbReference>
<dbReference type="PANTHER" id="PTHR43877:SF2">
    <property type="entry name" value="AMINOALKYLPHOSPHONATE N-ACETYLTRANSFERASE-RELATED"/>
    <property type="match status" value="1"/>
</dbReference>
<dbReference type="Pfam" id="PF00583">
    <property type="entry name" value="Acetyltransf_1"/>
    <property type="match status" value="1"/>
</dbReference>
<dbReference type="AlphaFoldDB" id="A0A841BXE1"/>
<keyword evidence="1 4" id="KW-0808">Transferase</keyword>
<reference evidence="4 5" key="1">
    <citation type="submission" date="2020-08" db="EMBL/GenBank/DDBJ databases">
        <title>Sequencing the genomes of 1000 actinobacteria strains.</title>
        <authorList>
            <person name="Klenk H.-P."/>
        </authorList>
    </citation>
    <scope>NUCLEOTIDE SEQUENCE [LARGE SCALE GENOMIC DNA]</scope>
    <source>
        <strain evidence="4 5">DSM 45362</strain>
    </source>
</reference>
<organism evidence="4 5">
    <name type="scientific">Allocatelliglobosispora scoriae</name>
    <dbReference type="NCBI Taxonomy" id="643052"/>
    <lineage>
        <taxon>Bacteria</taxon>
        <taxon>Bacillati</taxon>
        <taxon>Actinomycetota</taxon>
        <taxon>Actinomycetes</taxon>
        <taxon>Micromonosporales</taxon>
        <taxon>Micromonosporaceae</taxon>
        <taxon>Allocatelliglobosispora</taxon>
    </lineage>
</organism>
<evidence type="ECO:0000256" key="1">
    <source>
        <dbReference type="ARBA" id="ARBA00022679"/>
    </source>
</evidence>
<dbReference type="InterPro" id="IPR000182">
    <property type="entry name" value="GNAT_dom"/>
</dbReference>
<dbReference type="PANTHER" id="PTHR43877">
    <property type="entry name" value="AMINOALKYLPHOSPHONATE N-ACETYLTRANSFERASE-RELATED-RELATED"/>
    <property type="match status" value="1"/>
</dbReference>
<comment type="caution">
    <text evidence="4">The sequence shown here is derived from an EMBL/GenBank/DDBJ whole genome shotgun (WGS) entry which is preliminary data.</text>
</comment>